<name>A0AA40BY04_9PEZI</name>
<keyword evidence="4" id="KW-1185">Reference proteome</keyword>
<comment type="caution">
    <text evidence="3">The sequence shown here is derived from an EMBL/GenBank/DDBJ whole genome shotgun (WGS) entry which is preliminary data.</text>
</comment>
<evidence type="ECO:0000256" key="2">
    <source>
        <dbReference type="SAM" id="MobiDB-lite"/>
    </source>
</evidence>
<organism evidence="3 4">
    <name type="scientific">Immersiella caudata</name>
    <dbReference type="NCBI Taxonomy" id="314043"/>
    <lineage>
        <taxon>Eukaryota</taxon>
        <taxon>Fungi</taxon>
        <taxon>Dikarya</taxon>
        <taxon>Ascomycota</taxon>
        <taxon>Pezizomycotina</taxon>
        <taxon>Sordariomycetes</taxon>
        <taxon>Sordariomycetidae</taxon>
        <taxon>Sordariales</taxon>
        <taxon>Lasiosphaeriaceae</taxon>
        <taxon>Immersiella</taxon>
    </lineage>
</organism>
<dbReference type="AlphaFoldDB" id="A0AA40BY04"/>
<reference evidence="3" key="1">
    <citation type="submission" date="2023-06" db="EMBL/GenBank/DDBJ databases">
        <title>Genome-scale phylogeny and comparative genomics of the fungal order Sordariales.</title>
        <authorList>
            <consortium name="Lawrence Berkeley National Laboratory"/>
            <person name="Hensen N."/>
            <person name="Bonometti L."/>
            <person name="Westerberg I."/>
            <person name="Brannstrom I.O."/>
            <person name="Guillou S."/>
            <person name="Cros-Aarteil S."/>
            <person name="Calhoun S."/>
            <person name="Haridas S."/>
            <person name="Kuo A."/>
            <person name="Mondo S."/>
            <person name="Pangilinan J."/>
            <person name="Riley R."/>
            <person name="Labutti K."/>
            <person name="Andreopoulos B."/>
            <person name="Lipzen A."/>
            <person name="Chen C."/>
            <person name="Yanf M."/>
            <person name="Daum C."/>
            <person name="Ng V."/>
            <person name="Clum A."/>
            <person name="Steindorff A."/>
            <person name="Ohm R."/>
            <person name="Martin F."/>
            <person name="Silar P."/>
            <person name="Natvig D."/>
            <person name="Lalanne C."/>
            <person name="Gautier V."/>
            <person name="Ament-Velasquez S.L."/>
            <person name="Kruys A."/>
            <person name="Hutchinson M.I."/>
            <person name="Powell A.J."/>
            <person name="Barry K."/>
            <person name="Miller A.N."/>
            <person name="Grigoriev I.V."/>
            <person name="Debuchy R."/>
            <person name="Gladieux P."/>
            <person name="Thoren M.H."/>
            <person name="Johannesson H."/>
        </authorList>
    </citation>
    <scope>NUCLEOTIDE SEQUENCE</scope>
    <source>
        <strain evidence="3">CBS 606.72</strain>
    </source>
</reference>
<dbReference type="EMBL" id="JAULSU010000005">
    <property type="protein sequence ID" value="KAK0617752.1"/>
    <property type="molecule type" value="Genomic_DNA"/>
</dbReference>
<protein>
    <recommendedName>
        <fullName evidence="5">Fungal N-terminal domain-containing protein</fullName>
    </recommendedName>
</protein>
<feature type="compositionally biased region" description="Polar residues" evidence="2">
    <location>
        <begin position="223"/>
        <end position="234"/>
    </location>
</feature>
<proteinExistence type="predicted"/>
<feature type="coiled-coil region" evidence="1">
    <location>
        <begin position="159"/>
        <end position="186"/>
    </location>
</feature>
<feature type="region of interest" description="Disordered" evidence="2">
    <location>
        <begin position="220"/>
        <end position="280"/>
    </location>
</feature>
<evidence type="ECO:0000256" key="1">
    <source>
        <dbReference type="SAM" id="Coils"/>
    </source>
</evidence>
<evidence type="ECO:0000313" key="4">
    <source>
        <dbReference type="Proteomes" id="UP001175000"/>
    </source>
</evidence>
<evidence type="ECO:0008006" key="5">
    <source>
        <dbReference type="Google" id="ProtNLM"/>
    </source>
</evidence>
<feature type="region of interest" description="Disordered" evidence="2">
    <location>
        <begin position="294"/>
        <end position="385"/>
    </location>
</feature>
<feature type="compositionally biased region" description="Basic and acidic residues" evidence="2">
    <location>
        <begin position="371"/>
        <end position="380"/>
    </location>
</feature>
<keyword evidence="1" id="KW-0175">Coiled coil</keyword>
<accession>A0AA40BY04</accession>
<sequence length="477" mass="53582">MEVVGLTAAVLSIAKALQIIARVIDRLYQTAKDAPSVAAQMRYFGASLRASSQTVGLAIETLETCCLGHSGNPVIKHITKNDYFQGLAEESGLLMERVRDLLDELRGIKSWSKTWTSFKWTRLKPEMESLFAPMTSLKATLSLMADCINVAYLAALIRTPQLEREIKRLKNEIQEHMETIRQLREEVEYIPPMVRRNTNASERTIDSQVTLCHLAHSMVETETVPSSPPETFTFTKLKRKRHSRISSRTSTTSTPDHHRQLADSPVASPVRQSPVPGTTPAYFRSLAVKASSIDGATSQEPTQDAETTPPSPQPRGEPRRTAPSDPPKERDVTATTSTLAQSPAPKAEADPSNPSPEPGRRRISRTTPPESTHEQEHTDSHGTVIEGWIQTPLGNTMVEAYIDRRYKHNLISRQLQRKLSLRTEEYQGPPIRRFDGKNVRSLEIVTLRWRNNNVPCLFHVVEELERPLIFGRTFQDG</sequence>
<dbReference type="Proteomes" id="UP001175000">
    <property type="component" value="Unassembled WGS sequence"/>
</dbReference>
<feature type="compositionally biased region" description="Basic and acidic residues" evidence="2">
    <location>
        <begin position="316"/>
        <end position="332"/>
    </location>
</feature>
<evidence type="ECO:0000313" key="3">
    <source>
        <dbReference type="EMBL" id="KAK0617752.1"/>
    </source>
</evidence>
<gene>
    <name evidence="3" type="ORF">B0T14DRAFT_275046</name>
</gene>
<feature type="compositionally biased region" description="Basic residues" evidence="2">
    <location>
        <begin position="236"/>
        <end position="245"/>
    </location>
</feature>
<feature type="compositionally biased region" description="Polar residues" evidence="2">
    <location>
        <begin position="294"/>
        <end position="308"/>
    </location>
</feature>